<evidence type="ECO:0000256" key="4">
    <source>
        <dbReference type="ARBA" id="ARBA00022490"/>
    </source>
</evidence>
<comment type="similarity">
    <text evidence="2">Belongs to the IBD2 family.</text>
</comment>
<dbReference type="InterPro" id="IPR026231">
    <property type="entry name" value="IBD2"/>
</dbReference>
<keyword evidence="4" id="KW-0963">Cytoplasm</keyword>
<reference evidence="9 10" key="1">
    <citation type="journal article" date="2011" name="Proc. Natl. Acad. Sci. U.S.A.">
        <title>Evolutionary erosion of yeast sex chromosomes by mating-type switching accidents.</title>
        <authorList>
            <person name="Gordon J.L."/>
            <person name="Armisen D."/>
            <person name="Proux-Wera E."/>
            <person name="Oheigeartaigh S.S."/>
            <person name="Byrne K.P."/>
            <person name="Wolfe K.H."/>
        </authorList>
    </citation>
    <scope>NUCLEOTIDE SEQUENCE [LARGE SCALE GENOMIC DNA]</scope>
    <source>
        <strain evidence="10">ATCC 24235 / CBS 4417 / NBRC 1672 / NRRL Y-8282 / UCD 70-5</strain>
    </source>
</reference>
<evidence type="ECO:0000256" key="5">
    <source>
        <dbReference type="ARBA" id="ARBA00022618"/>
    </source>
</evidence>
<keyword evidence="5" id="KW-0132">Cell division</keyword>
<accession>G8BVC0</accession>
<dbReference type="Proteomes" id="UP000005666">
    <property type="component" value="Chromosome 6"/>
</dbReference>
<comment type="subcellular location">
    <subcellularLocation>
        <location evidence="1">Cytoplasm</location>
        <location evidence="1">Cytoskeleton</location>
        <location evidence="1">Spindle pole</location>
    </subcellularLocation>
</comment>
<evidence type="ECO:0000256" key="2">
    <source>
        <dbReference type="ARBA" id="ARBA00008285"/>
    </source>
</evidence>
<organism evidence="9 10">
    <name type="scientific">Tetrapisispora phaffii (strain ATCC 24235 / CBS 4417 / NBRC 1672 / NRRL Y-8282 / UCD 70-5)</name>
    <name type="common">Yeast</name>
    <name type="synonym">Fabospora phaffii</name>
    <dbReference type="NCBI Taxonomy" id="1071381"/>
    <lineage>
        <taxon>Eukaryota</taxon>
        <taxon>Fungi</taxon>
        <taxon>Dikarya</taxon>
        <taxon>Ascomycota</taxon>
        <taxon>Saccharomycotina</taxon>
        <taxon>Saccharomycetes</taxon>
        <taxon>Saccharomycetales</taxon>
        <taxon>Saccharomycetaceae</taxon>
        <taxon>Tetrapisispora</taxon>
    </lineage>
</organism>
<dbReference type="EMBL" id="HE612861">
    <property type="protein sequence ID" value="CCE63702.1"/>
    <property type="molecule type" value="Genomic_DNA"/>
</dbReference>
<keyword evidence="7" id="KW-0206">Cytoskeleton</keyword>
<keyword evidence="6" id="KW-0498">Mitosis</keyword>
<evidence type="ECO:0000256" key="7">
    <source>
        <dbReference type="ARBA" id="ARBA00023212"/>
    </source>
</evidence>
<dbReference type="HOGENOM" id="CLU_067888_0_0_1"/>
<sequence>MANSNINDTSIELISQDGPLPMNIMMQEGVKALTKILSDHLQDGTSFEDDSRSMQVVFKNMQGVINESTNDSESKKIIELENEDKSVSTEQFVIRNQQNKADSEEYVSDPDLHLNGDDGELVFDYGSEIITDNPEELGERLSQMIESVIPNGFPKDKGGMLHAVLNGDELKITEEDSTNTTSYLDNYDTPNNIEGNYQRNINPSEHLDKVDASISHIHKTHHNHGYDSYNNQSSNRVKYKNYNYHDYKYYPINEKKQSTPDFSVLLSNEAHLCMFCEYYMVFGEPPKNMIKWYNKIHGYNCVSPHSKN</sequence>
<gene>
    <name evidence="9" type="primary">TPHA0F02200</name>
    <name evidence="9" type="ordered locus">TPHA_0F02200</name>
</gene>
<dbReference type="RefSeq" id="XP_003686136.1">
    <property type="nucleotide sequence ID" value="XM_003686088.1"/>
</dbReference>
<evidence type="ECO:0000313" key="10">
    <source>
        <dbReference type="Proteomes" id="UP000005666"/>
    </source>
</evidence>
<dbReference type="OMA" id="PKNMIKW"/>
<dbReference type="GeneID" id="11535467"/>
<evidence type="ECO:0000256" key="8">
    <source>
        <dbReference type="ARBA" id="ARBA00023306"/>
    </source>
</evidence>
<name>G8BVC0_TETPH</name>
<evidence type="ECO:0000256" key="3">
    <source>
        <dbReference type="ARBA" id="ARBA00018145"/>
    </source>
</evidence>
<dbReference type="OrthoDB" id="4057723at2759"/>
<dbReference type="KEGG" id="tpf:TPHA_0F02200"/>
<dbReference type="GO" id="GO:0007094">
    <property type="term" value="P:mitotic spindle assembly checkpoint signaling"/>
    <property type="evidence" value="ECO:0007669"/>
    <property type="project" value="EnsemblFungi"/>
</dbReference>
<dbReference type="PRINTS" id="PR02099">
    <property type="entry name" value="PROTEINIBD2"/>
</dbReference>
<keyword evidence="8" id="KW-0131">Cell cycle</keyword>
<dbReference type="eggNOG" id="ENOG502RXXW">
    <property type="taxonomic scope" value="Eukaryota"/>
</dbReference>
<keyword evidence="10" id="KW-1185">Reference proteome</keyword>
<evidence type="ECO:0000313" key="9">
    <source>
        <dbReference type="EMBL" id="CCE63702.1"/>
    </source>
</evidence>
<evidence type="ECO:0000256" key="1">
    <source>
        <dbReference type="ARBA" id="ARBA00004647"/>
    </source>
</evidence>
<evidence type="ECO:0000256" key="6">
    <source>
        <dbReference type="ARBA" id="ARBA00022776"/>
    </source>
</evidence>
<proteinExistence type="inferred from homology"/>
<dbReference type="GO" id="GO:0051301">
    <property type="term" value="P:cell division"/>
    <property type="evidence" value="ECO:0007669"/>
    <property type="project" value="UniProtKB-KW"/>
</dbReference>
<protein>
    <recommendedName>
        <fullName evidence="3">Protein IBD2</fullName>
    </recommendedName>
</protein>
<dbReference type="GO" id="GO:0000922">
    <property type="term" value="C:spindle pole"/>
    <property type="evidence" value="ECO:0007669"/>
    <property type="project" value="UniProtKB-SubCell"/>
</dbReference>
<dbReference type="AlphaFoldDB" id="G8BVC0"/>